<gene>
    <name evidence="6" type="ORF">OUZ56_007716</name>
</gene>
<dbReference type="PROSITE" id="PS52035">
    <property type="entry name" value="PEPTIDASE_M14"/>
    <property type="match status" value="1"/>
</dbReference>
<dbReference type="Gene3D" id="3.40.630.10">
    <property type="entry name" value="Zn peptidases"/>
    <property type="match status" value="1"/>
</dbReference>
<dbReference type="Gene3D" id="2.60.40.3120">
    <property type="match status" value="1"/>
</dbReference>
<evidence type="ECO:0000256" key="1">
    <source>
        <dbReference type="ARBA" id="ARBA00001947"/>
    </source>
</evidence>
<evidence type="ECO:0000256" key="4">
    <source>
        <dbReference type="SAM" id="MobiDB-lite"/>
    </source>
</evidence>
<organism evidence="6 7">
    <name type="scientific">Daphnia magna</name>
    <dbReference type="NCBI Taxonomy" id="35525"/>
    <lineage>
        <taxon>Eukaryota</taxon>
        <taxon>Metazoa</taxon>
        <taxon>Ecdysozoa</taxon>
        <taxon>Arthropoda</taxon>
        <taxon>Crustacea</taxon>
        <taxon>Branchiopoda</taxon>
        <taxon>Diplostraca</taxon>
        <taxon>Cladocera</taxon>
        <taxon>Anomopoda</taxon>
        <taxon>Daphniidae</taxon>
        <taxon>Daphnia</taxon>
    </lineage>
</organism>
<protein>
    <recommendedName>
        <fullName evidence="5">Peptidase M14 domain-containing protein</fullName>
    </recommendedName>
</protein>
<dbReference type="EMBL" id="JAOYFB010000037">
    <property type="protein sequence ID" value="KAK4022237.1"/>
    <property type="molecule type" value="Genomic_DNA"/>
</dbReference>
<feature type="domain" description="Peptidase M14" evidence="5">
    <location>
        <begin position="189"/>
        <end position="472"/>
    </location>
</feature>
<dbReference type="InterPro" id="IPR040626">
    <property type="entry name" value="Pepdidase_M14_N"/>
</dbReference>
<reference evidence="6 7" key="1">
    <citation type="journal article" date="2023" name="Nucleic Acids Res.">
        <title>The hologenome of Daphnia magna reveals possible DNA methylation and microbiome-mediated evolution of the host genome.</title>
        <authorList>
            <person name="Chaturvedi A."/>
            <person name="Li X."/>
            <person name="Dhandapani V."/>
            <person name="Marshall H."/>
            <person name="Kissane S."/>
            <person name="Cuenca-Cambronero M."/>
            <person name="Asole G."/>
            <person name="Calvet F."/>
            <person name="Ruiz-Romero M."/>
            <person name="Marangio P."/>
            <person name="Guigo R."/>
            <person name="Rago D."/>
            <person name="Mirbahai L."/>
            <person name="Eastwood N."/>
            <person name="Colbourne J.K."/>
            <person name="Zhou J."/>
            <person name="Mallon E."/>
            <person name="Orsini L."/>
        </authorList>
    </citation>
    <scope>NUCLEOTIDE SEQUENCE [LARGE SCALE GENOMIC DNA]</scope>
    <source>
        <strain evidence="6">LRV0_1</strain>
    </source>
</reference>
<feature type="region of interest" description="Disordered" evidence="4">
    <location>
        <begin position="572"/>
        <end position="602"/>
    </location>
</feature>
<accession>A0ABR0AAT8</accession>
<feature type="compositionally biased region" description="Acidic residues" evidence="4">
    <location>
        <begin position="50"/>
        <end position="59"/>
    </location>
</feature>
<dbReference type="Proteomes" id="UP001234178">
    <property type="component" value="Unassembled WGS sequence"/>
</dbReference>
<dbReference type="CDD" id="cd06908">
    <property type="entry name" value="M14_AGBL4_like"/>
    <property type="match status" value="1"/>
</dbReference>
<feature type="compositionally biased region" description="Low complexity" evidence="4">
    <location>
        <begin position="583"/>
        <end position="594"/>
    </location>
</feature>
<dbReference type="Pfam" id="PF00246">
    <property type="entry name" value="Peptidase_M14"/>
    <property type="match status" value="1"/>
</dbReference>
<dbReference type="InterPro" id="IPR050821">
    <property type="entry name" value="Cytosolic_carboxypeptidase"/>
</dbReference>
<feature type="region of interest" description="Disordered" evidence="4">
    <location>
        <begin position="48"/>
        <end position="70"/>
    </location>
</feature>
<comment type="similarity">
    <text evidence="2 3">Belongs to the peptidase M14 family.</text>
</comment>
<dbReference type="SMART" id="SM00631">
    <property type="entry name" value="Zn_pept"/>
    <property type="match status" value="1"/>
</dbReference>
<proteinExistence type="inferred from homology"/>
<evidence type="ECO:0000313" key="7">
    <source>
        <dbReference type="Proteomes" id="UP001234178"/>
    </source>
</evidence>
<dbReference type="Pfam" id="PF18027">
    <property type="entry name" value="Pepdidase_M14_N"/>
    <property type="match status" value="1"/>
</dbReference>
<evidence type="ECO:0000256" key="2">
    <source>
        <dbReference type="ARBA" id="ARBA00005988"/>
    </source>
</evidence>
<evidence type="ECO:0000259" key="5">
    <source>
        <dbReference type="PROSITE" id="PS52035"/>
    </source>
</evidence>
<dbReference type="PANTHER" id="PTHR12756:SF9">
    <property type="entry name" value="CYTOSOLIC CARBOXYPEPTIDASE 6"/>
    <property type="match status" value="1"/>
</dbReference>
<dbReference type="SUPFAM" id="SSF53187">
    <property type="entry name" value="Zn-dependent exopeptidases"/>
    <property type="match status" value="1"/>
</dbReference>
<sequence length="630" mass="72220">MAGCMLPYDPLEHTNMFSKAGHALISLFCTTLNFDIFFYFVNRPVFPPTESEESDEEDGTGNVTRMVMRPPGHSGNLGRVDYISEFEYDLYIRSDSCNPRHRFWFNFTIDNVRLDQRVILNIVNFSRESTLLSAGLTPLIKSITRPHWERMPTTQVIYHQSPHHGNRYILSLALNFDVEEDVYQLALTYPYSFSRLQFYLDLVDEHFSSIVHRETIGNSIEQRLNRFISCVHQQNRSVDLLTITNQATDCDEEAKPTRKKTVFVICRSHPGESPASYVCQGLIDFLVSSEPIARALREFVEFKIIPMINPDGVFNGNERSSMVGADLNRVWNDYSEFFHPTVKAAMDAIRHLDEQPDSNLEFILDLHAHHSLLGTFLYGNSYDDFLRFERHLLFGKIYSQTVEDFCMGNCMYNKDNLKAGTARRYLSHAVKEHVNVYSFFISMMGFQLPNSTDIHLYDEEGYQRAGRNLARALFEYYKIVGHIPASYIQSLQPAPGRKKTKYEVASTYRNFRSEGKQIVNRIDGKEGDEGDGSAFASYRRANRLILEIEPCFAQNPSFRPFLRKPVTIQVKDSMDSRSTTPLSNGQSSSSGGNSDPKVPSIPSLSVIDFSSLTMSRKELRQLHRRNSPSI</sequence>
<keyword evidence="7" id="KW-1185">Reference proteome</keyword>
<comment type="caution">
    <text evidence="6">The sequence shown here is derived from an EMBL/GenBank/DDBJ whole genome shotgun (WGS) entry which is preliminary data.</text>
</comment>
<name>A0ABR0AAT8_9CRUS</name>
<evidence type="ECO:0000256" key="3">
    <source>
        <dbReference type="PROSITE-ProRule" id="PRU01379"/>
    </source>
</evidence>
<dbReference type="InterPro" id="IPR000834">
    <property type="entry name" value="Peptidase_M14"/>
</dbReference>
<comment type="caution">
    <text evidence="3">Lacks conserved residue(s) required for the propagation of feature annotation.</text>
</comment>
<evidence type="ECO:0000313" key="6">
    <source>
        <dbReference type="EMBL" id="KAK4022237.1"/>
    </source>
</evidence>
<dbReference type="PANTHER" id="PTHR12756">
    <property type="entry name" value="CYTOSOLIC CARBOXYPEPTIDASE"/>
    <property type="match status" value="1"/>
</dbReference>
<comment type="cofactor">
    <cofactor evidence="1">
        <name>Zn(2+)</name>
        <dbReference type="ChEBI" id="CHEBI:29105"/>
    </cofactor>
</comment>